<accession>B7PWL0</accession>
<keyword evidence="4" id="KW-1185">Reference proteome</keyword>
<dbReference type="HOGENOM" id="CLU_2624741_0_0_1"/>
<dbReference type="PaxDb" id="6945-B7PWL0"/>
<reference evidence="2 4" key="1">
    <citation type="submission" date="2008-03" db="EMBL/GenBank/DDBJ databases">
        <title>Annotation of Ixodes scapularis.</title>
        <authorList>
            <consortium name="Ixodes scapularis Genome Project Consortium"/>
            <person name="Caler E."/>
            <person name="Hannick L.I."/>
            <person name="Bidwell S."/>
            <person name="Joardar V."/>
            <person name="Thiagarajan M."/>
            <person name="Amedeo P."/>
            <person name="Galinsky K.J."/>
            <person name="Schobel S."/>
            <person name="Inman J."/>
            <person name="Hostetler J."/>
            <person name="Miller J."/>
            <person name="Hammond M."/>
            <person name="Megy K."/>
            <person name="Lawson D."/>
            <person name="Kodira C."/>
            <person name="Sutton G."/>
            <person name="Meyer J."/>
            <person name="Hill C.A."/>
            <person name="Birren B."/>
            <person name="Nene V."/>
            <person name="Collins F."/>
            <person name="Alarcon-Chaidez F."/>
            <person name="Wikel S."/>
            <person name="Strausberg R."/>
        </authorList>
    </citation>
    <scope>NUCLEOTIDE SEQUENCE [LARGE SCALE GENOMIC DNA]</scope>
    <source>
        <strain evidence="4">Wikel</strain>
        <strain evidence="2">Wikel colony</strain>
    </source>
</reference>
<dbReference type="EMBL" id="ABJB011007662">
    <property type="status" value="NOT_ANNOTATED_CDS"/>
    <property type="molecule type" value="Genomic_DNA"/>
</dbReference>
<name>B7PWL0_IXOSC</name>
<feature type="compositionally biased region" description="Basic residues" evidence="1">
    <location>
        <begin position="42"/>
        <end position="53"/>
    </location>
</feature>
<organism>
    <name type="scientific">Ixodes scapularis</name>
    <name type="common">Black-legged tick</name>
    <name type="synonym">Deer tick</name>
    <dbReference type="NCBI Taxonomy" id="6945"/>
    <lineage>
        <taxon>Eukaryota</taxon>
        <taxon>Metazoa</taxon>
        <taxon>Ecdysozoa</taxon>
        <taxon>Arthropoda</taxon>
        <taxon>Chelicerata</taxon>
        <taxon>Arachnida</taxon>
        <taxon>Acari</taxon>
        <taxon>Parasitiformes</taxon>
        <taxon>Ixodida</taxon>
        <taxon>Ixodoidea</taxon>
        <taxon>Ixodidae</taxon>
        <taxon>Ixodinae</taxon>
        <taxon>Ixodes</taxon>
    </lineage>
</organism>
<gene>
    <name evidence="2" type="ORF">IscW_ISCW019838</name>
</gene>
<dbReference type="EMBL" id="DS808801">
    <property type="protein sequence ID" value="EEC10982.1"/>
    <property type="molecule type" value="Genomic_DNA"/>
</dbReference>
<dbReference type="VEuPathDB" id="VectorBase:ISCW019838"/>
<evidence type="ECO:0000313" key="3">
    <source>
        <dbReference type="EnsemblMetazoa" id="ISCW019838-PA"/>
    </source>
</evidence>
<evidence type="ECO:0000313" key="4">
    <source>
        <dbReference type="Proteomes" id="UP000001555"/>
    </source>
</evidence>
<dbReference type="VEuPathDB" id="VectorBase:ISCI019838"/>
<proteinExistence type="predicted"/>
<sequence length="78" mass="9244">MAGAEHRWARRWRQPGLNPERELELGPPDSPPPAITPEQARQARKHTRDARRRKHQLFVHNFLERPRGWKPALYHIAV</sequence>
<evidence type="ECO:0000256" key="1">
    <source>
        <dbReference type="SAM" id="MobiDB-lite"/>
    </source>
</evidence>
<reference evidence="3" key="2">
    <citation type="submission" date="2020-05" db="UniProtKB">
        <authorList>
            <consortium name="EnsemblMetazoa"/>
        </authorList>
    </citation>
    <scope>IDENTIFICATION</scope>
    <source>
        <strain evidence="3">wikel</strain>
    </source>
</reference>
<dbReference type="EnsemblMetazoa" id="ISCW019838-RA">
    <property type="protein sequence ID" value="ISCW019838-PA"/>
    <property type="gene ID" value="ISCW019838"/>
</dbReference>
<dbReference type="AlphaFoldDB" id="B7PWL0"/>
<dbReference type="Proteomes" id="UP000001555">
    <property type="component" value="Unassembled WGS sequence"/>
</dbReference>
<protein>
    <submittedName>
        <fullName evidence="2 3">Uncharacterized protein</fullName>
    </submittedName>
</protein>
<dbReference type="InParanoid" id="B7PWL0"/>
<evidence type="ECO:0000313" key="2">
    <source>
        <dbReference type="EMBL" id="EEC10982.1"/>
    </source>
</evidence>
<feature type="region of interest" description="Disordered" evidence="1">
    <location>
        <begin position="1"/>
        <end position="53"/>
    </location>
</feature>